<dbReference type="Gene3D" id="3.30.70.270">
    <property type="match status" value="1"/>
</dbReference>
<dbReference type="EMBL" id="KZ451959">
    <property type="protein sequence ID" value="PKA57867.1"/>
    <property type="molecule type" value="Genomic_DNA"/>
</dbReference>
<dbReference type="InterPro" id="IPR051320">
    <property type="entry name" value="Viral_Replic_Matur_Polypro"/>
</dbReference>
<dbReference type="GO" id="GO:0003678">
    <property type="term" value="F:DNA helicase activity"/>
    <property type="evidence" value="ECO:0007669"/>
    <property type="project" value="UniProtKB-EC"/>
</dbReference>
<keyword evidence="1" id="KW-0378">Hydrolase</keyword>
<dbReference type="GO" id="GO:0016787">
    <property type="term" value="F:hydrolase activity"/>
    <property type="evidence" value="ECO:0007669"/>
    <property type="project" value="UniProtKB-KW"/>
</dbReference>
<reference evidence="1 2" key="1">
    <citation type="journal article" date="2017" name="Nature">
        <title>The Apostasia genome and the evolution of orchids.</title>
        <authorList>
            <person name="Zhang G.Q."/>
            <person name="Liu K.W."/>
            <person name="Li Z."/>
            <person name="Lohaus R."/>
            <person name="Hsiao Y.Y."/>
            <person name="Niu S.C."/>
            <person name="Wang J.Y."/>
            <person name="Lin Y.C."/>
            <person name="Xu Q."/>
            <person name="Chen L.J."/>
            <person name="Yoshida K."/>
            <person name="Fujiwara S."/>
            <person name="Wang Z.W."/>
            <person name="Zhang Y.Q."/>
            <person name="Mitsuda N."/>
            <person name="Wang M."/>
            <person name="Liu G.H."/>
            <person name="Pecoraro L."/>
            <person name="Huang H.X."/>
            <person name="Xiao X.J."/>
            <person name="Lin M."/>
            <person name="Wu X.Y."/>
            <person name="Wu W.L."/>
            <person name="Chen Y.Y."/>
            <person name="Chang S.B."/>
            <person name="Sakamoto S."/>
            <person name="Ohme-Takagi M."/>
            <person name="Yagi M."/>
            <person name="Zeng S.J."/>
            <person name="Shen C.Y."/>
            <person name="Yeh C.M."/>
            <person name="Luo Y.B."/>
            <person name="Tsai W.C."/>
            <person name="Van de Peer Y."/>
            <person name="Liu Z.J."/>
        </authorList>
    </citation>
    <scope>NUCLEOTIDE SEQUENCE [LARGE SCALE GENOMIC DNA]</scope>
    <source>
        <strain evidence="2">cv. Shenzhen</strain>
        <tissue evidence="1">Stem</tissue>
    </source>
</reference>
<dbReference type="FunFam" id="3.30.70.270:FF:000020">
    <property type="entry name" value="Transposon Tf2-6 polyprotein-like Protein"/>
    <property type="match status" value="1"/>
</dbReference>
<proteinExistence type="predicted"/>
<dbReference type="OrthoDB" id="783906at2759"/>
<evidence type="ECO:0000313" key="2">
    <source>
        <dbReference type="Proteomes" id="UP000236161"/>
    </source>
</evidence>
<keyword evidence="2" id="KW-1185">Reference proteome</keyword>
<dbReference type="PANTHER" id="PTHR33064">
    <property type="entry name" value="POL PROTEIN"/>
    <property type="match status" value="1"/>
</dbReference>
<dbReference type="SUPFAM" id="SSF56672">
    <property type="entry name" value="DNA/RNA polymerases"/>
    <property type="match status" value="1"/>
</dbReference>
<dbReference type="Proteomes" id="UP000236161">
    <property type="component" value="Unassembled WGS sequence"/>
</dbReference>
<dbReference type="EC" id="3.6.4.12" evidence="1"/>
<dbReference type="AlphaFoldDB" id="A0A2I0AQN8"/>
<dbReference type="InterPro" id="IPR043128">
    <property type="entry name" value="Rev_trsase/Diguanyl_cyclase"/>
</dbReference>
<organism evidence="1 2">
    <name type="scientific">Apostasia shenzhenica</name>
    <dbReference type="NCBI Taxonomy" id="1088818"/>
    <lineage>
        <taxon>Eukaryota</taxon>
        <taxon>Viridiplantae</taxon>
        <taxon>Streptophyta</taxon>
        <taxon>Embryophyta</taxon>
        <taxon>Tracheophyta</taxon>
        <taxon>Spermatophyta</taxon>
        <taxon>Magnoliopsida</taxon>
        <taxon>Liliopsida</taxon>
        <taxon>Asparagales</taxon>
        <taxon>Orchidaceae</taxon>
        <taxon>Apostasioideae</taxon>
        <taxon>Apostasia</taxon>
    </lineage>
</organism>
<name>A0A2I0AQN8_9ASPA</name>
<sequence length="69" mass="7893">MTVDQSKIEAITNWPKPTTVTEVRSFLGLAGYYRRFVEEFSKIALPLTQLTKKTTDLSGQKPAMKIFRN</sequence>
<dbReference type="PANTHER" id="PTHR33064:SF37">
    <property type="entry name" value="RIBONUCLEASE H"/>
    <property type="match status" value="1"/>
</dbReference>
<accession>A0A2I0AQN8</accession>
<gene>
    <name evidence="1" type="ORF">AXF42_Ash012406</name>
</gene>
<dbReference type="InterPro" id="IPR043502">
    <property type="entry name" value="DNA/RNA_pol_sf"/>
</dbReference>
<evidence type="ECO:0000313" key="1">
    <source>
        <dbReference type="EMBL" id="PKA57867.1"/>
    </source>
</evidence>
<protein>
    <submittedName>
        <fullName evidence="1">Putative mitochondrial protein</fullName>
        <ecNumber evidence="1">3.6.4.12</ecNumber>
    </submittedName>
</protein>